<organism evidence="23 24">
    <name type="scientific">Oceanipulchritudo coccoides</name>
    <dbReference type="NCBI Taxonomy" id="2706888"/>
    <lineage>
        <taxon>Bacteria</taxon>
        <taxon>Pseudomonadati</taxon>
        <taxon>Verrucomicrobiota</taxon>
        <taxon>Opitutia</taxon>
        <taxon>Puniceicoccales</taxon>
        <taxon>Oceanipulchritudinaceae</taxon>
        <taxon>Oceanipulchritudo</taxon>
    </lineage>
</organism>
<evidence type="ECO:0000313" key="24">
    <source>
        <dbReference type="Proteomes" id="UP000478417"/>
    </source>
</evidence>
<dbReference type="GO" id="GO:0005886">
    <property type="term" value="C:plasma membrane"/>
    <property type="evidence" value="ECO:0007669"/>
    <property type="project" value="UniProtKB-SubCell"/>
</dbReference>
<dbReference type="UniPathway" id="UPA00094"/>
<comment type="function">
    <text evidence="18">Proposed to synthesize NOD factor fatty acyl chain. Involved in the synthesis of a highly unsaturated fatty acid moiety, which forms part of a lipo-oligosaccharide that is responsible for host specificity.</text>
</comment>
<evidence type="ECO:0000256" key="5">
    <source>
        <dbReference type="ARBA" id="ARBA00014657"/>
    </source>
</evidence>
<evidence type="ECO:0000256" key="14">
    <source>
        <dbReference type="ARBA" id="ARBA00023098"/>
    </source>
</evidence>
<evidence type="ECO:0000259" key="22">
    <source>
        <dbReference type="PROSITE" id="PS52004"/>
    </source>
</evidence>
<name>A0A6B2M031_9BACT</name>
<dbReference type="PROSITE" id="PS52004">
    <property type="entry name" value="KS3_2"/>
    <property type="match status" value="1"/>
</dbReference>
<evidence type="ECO:0000256" key="3">
    <source>
        <dbReference type="ARBA" id="ARBA00008467"/>
    </source>
</evidence>
<feature type="domain" description="Ketosynthase family 3 (KS3)" evidence="22">
    <location>
        <begin position="3"/>
        <end position="413"/>
    </location>
</feature>
<dbReference type="SUPFAM" id="SSF53901">
    <property type="entry name" value="Thiolase-like"/>
    <property type="match status" value="2"/>
</dbReference>
<dbReference type="EMBL" id="JAAGNX010000001">
    <property type="protein sequence ID" value="NDV61534.1"/>
    <property type="molecule type" value="Genomic_DNA"/>
</dbReference>
<dbReference type="CDD" id="cd00834">
    <property type="entry name" value="KAS_I_II"/>
    <property type="match status" value="1"/>
</dbReference>
<evidence type="ECO:0000256" key="11">
    <source>
        <dbReference type="ARBA" id="ARBA00022692"/>
    </source>
</evidence>
<evidence type="ECO:0000256" key="2">
    <source>
        <dbReference type="ARBA" id="ARBA00005194"/>
    </source>
</evidence>
<comment type="caution">
    <text evidence="23">The sequence shown here is derived from an EMBL/GenBank/DDBJ whole genome shotgun (WGS) entry which is preliminary data.</text>
</comment>
<evidence type="ECO:0000256" key="7">
    <source>
        <dbReference type="ARBA" id="ARBA00022475"/>
    </source>
</evidence>
<comment type="catalytic activity">
    <reaction evidence="19">
        <text>a fatty acyl-[ACP] + malonyl-[ACP] + H(+) = a 3-oxoacyl-[ACP] + holo-[ACP] + CO2</text>
        <dbReference type="Rhea" id="RHEA:22836"/>
        <dbReference type="Rhea" id="RHEA-COMP:9623"/>
        <dbReference type="Rhea" id="RHEA-COMP:9685"/>
        <dbReference type="Rhea" id="RHEA-COMP:9916"/>
        <dbReference type="Rhea" id="RHEA-COMP:14125"/>
        <dbReference type="ChEBI" id="CHEBI:15378"/>
        <dbReference type="ChEBI" id="CHEBI:16526"/>
        <dbReference type="ChEBI" id="CHEBI:64479"/>
        <dbReference type="ChEBI" id="CHEBI:78449"/>
        <dbReference type="ChEBI" id="CHEBI:78776"/>
        <dbReference type="ChEBI" id="CHEBI:138651"/>
    </reaction>
</comment>
<evidence type="ECO:0000256" key="20">
    <source>
        <dbReference type="PIRSR" id="PIRSR000447-1"/>
    </source>
</evidence>
<evidence type="ECO:0000256" key="6">
    <source>
        <dbReference type="ARBA" id="ARBA00022458"/>
    </source>
</evidence>
<protein>
    <recommendedName>
        <fullName evidence="5 19">3-oxoacyl-[acyl-carrier-protein] synthase 2</fullName>
        <ecNumber evidence="4 19">2.3.1.179</ecNumber>
    </recommendedName>
</protein>
<evidence type="ECO:0000256" key="1">
    <source>
        <dbReference type="ARBA" id="ARBA00004533"/>
    </source>
</evidence>
<dbReference type="InterPro" id="IPR018201">
    <property type="entry name" value="Ketoacyl_synth_AS"/>
</dbReference>
<keyword evidence="24" id="KW-1185">Reference proteome</keyword>
<keyword evidence="15" id="KW-0472">Membrane</keyword>
<dbReference type="PROSITE" id="PS00606">
    <property type="entry name" value="KS3_1"/>
    <property type="match status" value="1"/>
</dbReference>
<comment type="function">
    <text evidence="19">Involved in the type II fatty acid elongation cycle. Catalyzes the elongation of a wide range of acyl-ACP by the addition of two carbons from malonyl-ACP to an acyl acceptor. Can efficiently catalyze the conversion of palmitoleoyl-ACP (cis-hexadec-9-enoyl-ACP) to cis-vaccenoyl-ACP (cis-octadec-11-enoyl-ACP), an essential step in the thermal regulation of fatty acid composition.</text>
</comment>
<dbReference type="InterPro" id="IPR020841">
    <property type="entry name" value="PKS_Beta-ketoAc_synthase_dom"/>
</dbReference>
<evidence type="ECO:0000256" key="13">
    <source>
        <dbReference type="ARBA" id="ARBA00022989"/>
    </source>
</evidence>
<evidence type="ECO:0000256" key="12">
    <source>
        <dbReference type="ARBA" id="ARBA00022832"/>
    </source>
</evidence>
<evidence type="ECO:0000256" key="8">
    <source>
        <dbReference type="ARBA" id="ARBA00022516"/>
    </source>
</evidence>
<keyword evidence="11" id="KW-0812">Transmembrane</keyword>
<dbReference type="PANTHER" id="PTHR11712">
    <property type="entry name" value="POLYKETIDE SYNTHASE-RELATED"/>
    <property type="match status" value="1"/>
</dbReference>
<dbReference type="GO" id="GO:0006633">
    <property type="term" value="P:fatty acid biosynthetic process"/>
    <property type="evidence" value="ECO:0007669"/>
    <property type="project" value="UniProtKB-UniRule"/>
</dbReference>
<keyword evidence="14" id="KW-0443">Lipid metabolism</keyword>
<proteinExistence type="inferred from homology"/>
<evidence type="ECO:0000256" key="15">
    <source>
        <dbReference type="ARBA" id="ARBA00023136"/>
    </source>
</evidence>
<keyword evidence="13" id="KW-1133">Transmembrane helix</keyword>
<keyword evidence="16 19" id="KW-0275">Fatty acid biosynthesis</keyword>
<evidence type="ECO:0000256" key="9">
    <source>
        <dbReference type="ARBA" id="ARBA00022519"/>
    </source>
</evidence>
<feature type="active site" description="For beta-ketoacyl synthase activity" evidence="20">
    <location>
        <position position="165"/>
    </location>
</feature>
<sequence>MNKTRVVVTGMGAITPLGNNVEQFWDGLVAGRSGIRKVEAFDATSFQCKVGGEVVDFNPADWMDPKDAKRNDRYTQLAMAASRMAMADANLDVKNLADPVRFGCIIGSGIGGLDTIEKQTFRLFDGGPRKVSPFMIPMLIGNMASGVVAIEFGAMGPNYGVVSACATGSHAIGDCLRILRAGEADVMLVGGSEASITQLGYAGFCNMKAMGTSFNDEPTRSSRPFDAKRDGFIMGEGAGVLVLETLEHAQSRGANILCEVVGHAATCDAYHITSPDPSGRGLQACMRNCLKDAGLAETDVDYINAHGTSTPYNDKTESAAIKAVFGEHSHSLKISSTKSMTGHLLGAAGGIEAIACIQSIRTGKIAPTINYENPDPECDLSYVPNKAIEAPVKVAISNNLGFGGHNATIAFKGFEA</sequence>
<evidence type="ECO:0000256" key="10">
    <source>
        <dbReference type="ARBA" id="ARBA00022679"/>
    </source>
</evidence>
<dbReference type="FunFam" id="3.40.47.10:FF:000009">
    <property type="entry name" value="3-oxoacyl-[acyl-carrier-protein] synthase 2"/>
    <property type="match status" value="1"/>
</dbReference>
<dbReference type="Proteomes" id="UP000478417">
    <property type="component" value="Unassembled WGS sequence"/>
</dbReference>
<evidence type="ECO:0000256" key="17">
    <source>
        <dbReference type="ARBA" id="ARBA00023315"/>
    </source>
</evidence>
<dbReference type="RefSeq" id="WP_163962562.1">
    <property type="nucleotide sequence ID" value="NZ_JAAGNX010000001.1"/>
</dbReference>
<comment type="pathway">
    <text evidence="2 19">Lipid metabolism; fatty acid biosynthesis.</text>
</comment>
<evidence type="ECO:0000256" key="19">
    <source>
        <dbReference type="PIRNR" id="PIRNR000447"/>
    </source>
</evidence>
<dbReference type="PANTHER" id="PTHR11712:SF352">
    <property type="entry name" value="3-OXOACYL-[ACYL-CARRIER-PROTEIN] SYNTHASE"/>
    <property type="match status" value="1"/>
</dbReference>
<dbReference type="SMART" id="SM00825">
    <property type="entry name" value="PKS_KS"/>
    <property type="match status" value="1"/>
</dbReference>
<evidence type="ECO:0000313" key="23">
    <source>
        <dbReference type="EMBL" id="NDV61534.1"/>
    </source>
</evidence>
<dbReference type="NCBIfam" id="NF005589">
    <property type="entry name" value="PRK07314.1"/>
    <property type="match status" value="1"/>
</dbReference>
<keyword evidence="7" id="KW-1003">Cell membrane</keyword>
<dbReference type="InterPro" id="IPR014031">
    <property type="entry name" value="Ketoacyl_synth_C"/>
</dbReference>
<dbReference type="NCBIfam" id="TIGR03150">
    <property type="entry name" value="fabF"/>
    <property type="match status" value="1"/>
</dbReference>
<keyword evidence="9" id="KW-0997">Cell inner membrane</keyword>
<comment type="similarity">
    <text evidence="3 19 21">Belongs to the thiolase-like superfamily. Beta-ketoacyl-ACP synthases family.</text>
</comment>
<dbReference type="EC" id="2.3.1.179" evidence="4 19"/>
<keyword evidence="6" id="KW-0536">Nodulation</keyword>
<comment type="subcellular location">
    <subcellularLocation>
        <location evidence="1">Cell inner membrane</location>
    </subcellularLocation>
</comment>
<evidence type="ECO:0000256" key="16">
    <source>
        <dbReference type="ARBA" id="ARBA00023160"/>
    </source>
</evidence>
<dbReference type="InterPro" id="IPR016039">
    <property type="entry name" value="Thiolase-like"/>
</dbReference>
<reference evidence="23 24" key="1">
    <citation type="submission" date="2020-02" db="EMBL/GenBank/DDBJ databases">
        <title>Albibacoteraceae fam. nov., the first described family within the subdivision 4 Verrucomicrobia.</title>
        <authorList>
            <person name="Xi F."/>
        </authorList>
    </citation>
    <scope>NUCLEOTIDE SEQUENCE [LARGE SCALE GENOMIC DNA]</scope>
    <source>
        <strain evidence="23 24">CK1056</strain>
    </source>
</reference>
<keyword evidence="12" id="KW-0276">Fatty acid metabolism</keyword>
<dbReference type="Pfam" id="PF00109">
    <property type="entry name" value="ketoacyl-synt"/>
    <property type="match status" value="1"/>
</dbReference>
<dbReference type="Gene3D" id="3.40.47.10">
    <property type="match status" value="1"/>
</dbReference>
<evidence type="ECO:0000256" key="21">
    <source>
        <dbReference type="RuleBase" id="RU003694"/>
    </source>
</evidence>
<dbReference type="InterPro" id="IPR000794">
    <property type="entry name" value="Beta-ketoacyl_synthase"/>
</dbReference>
<accession>A0A6B2M031</accession>
<dbReference type="NCBIfam" id="NF004970">
    <property type="entry name" value="PRK06333.1"/>
    <property type="match status" value="1"/>
</dbReference>
<keyword evidence="10 19" id="KW-0808">Transferase</keyword>
<dbReference type="InterPro" id="IPR017568">
    <property type="entry name" value="3-oxoacyl-ACP_synth-2"/>
</dbReference>
<dbReference type="InterPro" id="IPR014030">
    <property type="entry name" value="Ketoacyl_synth_N"/>
</dbReference>
<gene>
    <name evidence="23" type="primary">fabF</name>
    <name evidence="23" type="ORF">G0Q06_03640</name>
</gene>
<evidence type="ECO:0000256" key="18">
    <source>
        <dbReference type="ARBA" id="ARBA00037576"/>
    </source>
</evidence>
<dbReference type="AlphaFoldDB" id="A0A6B2M031"/>
<dbReference type="GO" id="GO:0004315">
    <property type="term" value="F:3-oxoacyl-[acyl-carrier-protein] synthase activity"/>
    <property type="evidence" value="ECO:0007669"/>
    <property type="project" value="UniProtKB-UniRule"/>
</dbReference>
<evidence type="ECO:0000256" key="4">
    <source>
        <dbReference type="ARBA" id="ARBA00012356"/>
    </source>
</evidence>
<keyword evidence="17 19" id="KW-0012">Acyltransferase</keyword>
<comment type="catalytic activity">
    <reaction evidence="19">
        <text>(9Z)-hexadecenoyl-[ACP] + malonyl-[ACP] + H(+) = 3-oxo-(11Z)-octadecenoyl-[ACP] + holo-[ACP] + CO2</text>
        <dbReference type="Rhea" id="RHEA:55040"/>
        <dbReference type="Rhea" id="RHEA-COMP:9623"/>
        <dbReference type="Rhea" id="RHEA-COMP:9685"/>
        <dbReference type="Rhea" id="RHEA-COMP:10800"/>
        <dbReference type="Rhea" id="RHEA-COMP:14074"/>
        <dbReference type="ChEBI" id="CHEBI:15378"/>
        <dbReference type="ChEBI" id="CHEBI:16526"/>
        <dbReference type="ChEBI" id="CHEBI:64479"/>
        <dbReference type="ChEBI" id="CHEBI:78449"/>
        <dbReference type="ChEBI" id="CHEBI:83989"/>
        <dbReference type="ChEBI" id="CHEBI:138538"/>
        <dbReference type="EC" id="2.3.1.179"/>
    </reaction>
</comment>
<dbReference type="Pfam" id="PF02801">
    <property type="entry name" value="Ketoacyl-synt_C"/>
    <property type="match status" value="1"/>
</dbReference>
<keyword evidence="8 19" id="KW-0444">Lipid biosynthesis</keyword>
<dbReference type="PIRSF" id="PIRSF000447">
    <property type="entry name" value="KAS_II"/>
    <property type="match status" value="1"/>
</dbReference>